<dbReference type="InterPro" id="IPR002110">
    <property type="entry name" value="Ankyrin_rpt"/>
</dbReference>
<sequence>MSGKATNMSTPIPENTEKHFDDDKLFEPSRTDSGFISSGNLIISEEIIDEPEDQSSDNKTRDFHREDKDRMLVDSGVVCISENLSNVSLKDSDLNDLSSKKQKPVDCDSRKVSVTSVKPNPSDIPWKIYFQQDEDGDTHLHMAIAHGVLEAAYALIRIAPHPRLLDTPNDDALTPLHLAVAMRQWRIVRWLIIAGARPGPRNLAGDSPLHLAARSGDVECCKAILYPVQSHEREQLLLSYPPQLCPTVDIEQWNYNDYVAIAGNYDAFQSRRL</sequence>
<dbReference type="PROSITE" id="PS50297">
    <property type="entry name" value="ANK_REP_REGION"/>
    <property type="match status" value="2"/>
</dbReference>
<feature type="compositionally biased region" description="Basic and acidic residues" evidence="4">
    <location>
        <begin position="56"/>
        <end position="66"/>
    </location>
</feature>
<dbReference type="SMART" id="SM00248">
    <property type="entry name" value="ANK"/>
    <property type="match status" value="3"/>
</dbReference>
<feature type="repeat" description="ANK" evidence="3">
    <location>
        <begin position="204"/>
        <end position="225"/>
    </location>
</feature>
<accession>A0ABD2MT40</accession>
<evidence type="ECO:0008006" key="7">
    <source>
        <dbReference type="Google" id="ProtNLM"/>
    </source>
</evidence>
<evidence type="ECO:0000256" key="4">
    <source>
        <dbReference type="SAM" id="MobiDB-lite"/>
    </source>
</evidence>
<feature type="repeat" description="ANK" evidence="3">
    <location>
        <begin position="171"/>
        <end position="203"/>
    </location>
</feature>
<feature type="region of interest" description="Disordered" evidence="4">
    <location>
        <begin position="1"/>
        <end position="66"/>
    </location>
</feature>
<feature type="compositionally biased region" description="Basic and acidic residues" evidence="4">
    <location>
        <begin position="15"/>
        <end position="30"/>
    </location>
</feature>
<evidence type="ECO:0000313" key="5">
    <source>
        <dbReference type="EMBL" id="KAL3269477.1"/>
    </source>
</evidence>
<dbReference type="Pfam" id="PF12796">
    <property type="entry name" value="Ank_2"/>
    <property type="match status" value="1"/>
</dbReference>
<keyword evidence="2 3" id="KW-0040">ANK repeat</keyword>
<dbReference type="PANTHER" id="PTHR46680">
    <property type="entry name" value="NF-KAPPA-B INHIBITOR ALPHA"/>
    <property type="match status" value="1"/>
</dbReference>
<reference evidence="5 6" key="1">
    <citation type="journal article" date="2021" name="BMC Biol.">
        <title>Horizontally acquired antibacterial genes associated with adaptive radiation of ladybird beetles.</title>
        <authorList>
            <person name="Li H.S."/>
            <person name="Tang X.F."/>
            <person name="Huang Y.H."/>
            <person name="Xu Z.Y."/>
            <person name="Chen M.L."/>
            <person name="Du X.Y."/>
            <person name="Qiu B.Y."/>
            <person name="Chen P.T."/>
            <person name="Zhang W."/>
            <person name="Slipinski A."/>
            <person name="Escalona H.E."/>
            <person name="Waterhouse R.M."/>
            <person name="Zwick A."/>
            <person name="Pang H."/>
        </authorList>
    </citation>
    <scope>NUCLEOTIDE SEQUENCE [LARGE SCALE GENOMIC DNA]</scope>
    <source>
        <strain evidence="5">SYSU2018</strain>
    </source>
</reference>
<dbReference type="EMBL" id="JABFTP020000021">
    <property type="protein sequence ID" value="KAL3269477.1"/>
    <property type="molecule type" value="Genomic_DNA"/>
</dbReference>
<dbReference type="InterPro" id="IPR051070">
    <property type="entry name" value="NF-kappa-B_inhibitor"/>
</dbReference>
<dbReference type="InterPro" id="IPR036770">
    <property type="entry name" value="Ankyrin_rpt-contain_sf"/>
</dbReference>
<dbReference type="AlphaFoldDB" id="A0ABD2MT40"/>
<organism evidence="5 6">
    <name type="scientific">Cryptolaemus montrouzieri</name>
    <dbReference type="NCBI Taxonomy" id="559131"/>
    <lineage>
        <taxon>Eukaryota</taxon>
        <taxon>Metazoa</taxon>
        <taxon>Ecdysozoa</taxon>
        <taxon>Arthropoda</taxon>
        <taxon>Hexapoda</taxon>
        <taxon>Insecta</taxon>
        <taxon>Pterygota</taxon>
        <taxon>Neoptera</taxon>
        <taxon>Endopterygota</taxon>
        <taxon>Coleoptera</taxon>
        <taxon>Polyphaga</taxon>
        <taxon>Cucujiformia</taxon>
        <taxon>Coccinelloidea</taxon>
        <taxon>Coccinellidae</taxon>
        <taxon>Scymninae</taxon>
        <taxon>Scymnini</taxon>
        <taxon>Cryptolaemus</taxon>
    </lineage>
</organism>
<comment type="caution">
    <text evidence="5">The sequence shown here is derived from an EMBL/GenBank/DDBJ whole genome shotgun (WGS) entry which is preliminary data.</text>
</comment>
<feature type="compositionally biased region" description="Polar residues" evidence="4">
    <location>
        <begin position="31"/>
        <end position="41"/>
    </location>
</feature>
<feature type="compositionally biased region" description="Acidic residues" evidence="4">
    <location>
        <begin position="46"/>
        <end position="55"/>
    </location>
</feature>
<dbReference type="PROSITE" id="PS50088">
    <property type="entry name" value="ANK_REPEAT"/>
    <property type="match status" value="2"/>
</dbReference>
<dbReference type="Gene3D" id="1.25.40.20">
    <property type="entry name" value="Ankyrin repeat-containing domain"/>
    <property type="match status" value="1"/>
</dbReference>
<feature type="compositionally biased region" description="Polar residues" evidence="4">
    <location>
        <begin position="1"/>
        <end position="13"/>
    </location>
</feature>
<dbReference type="Proteomes" id="UP001516400">
    <property type="component" value="Unassembled WGS sequence"/>
</dbReference>
<name>A0ABD2MT40_9CUCU</name>
<keyword evidence="1" id="KW-0677">Repeat</keyword>
<evidence type="ECO:0000256" key="3">
    <source>
        <dbReference type="PROSITE-ProRule" id="PRU00023"/>
    </source>
</evidence>
<dbReference type="SUPFAM" id="SSF48403">
    <property type="entry name" value="Ankyrin repeat"/>
    <property type="match status" value="1"/>
</dbReference>
<dbReference type="PANTHER" id="PTHR46680:SF3">
    <property type="entry name" value="NF-KAPPA-B INHIBITOR CACTUS"/>
    <property type="match status" value="1"/>
</dbReference>
<evidence type="ECO:0000256" key="2">
    <source>
        <dbReference type="ARBA" id="ARBA00023043"/>
    </source>
</evidence>
<gene>
    <name evidence="5" type="ORF">HHI36_008546</name>
</gene>
<evidence type="ECO:0000313" key="6">
    <source>
        <dbReference type="Proteomes" id="UP001516400"/>
    </source>
</evidence>
<proteinExistence type="predicted"/>
<protein>
    <recommendedName>
        <fullName evidence="7">Cactus</fullName>
    </recommendedName>
</protein>
<keyword evidence="6" id="KW-1185">Reference proteome</keyword>
<evidence type="ECO:0000256" key="1">
    <source>
        <dbReference type="ARBA" id="ARBA00022737"/>
    </source>
</evidence>